<sequence>MANKIQIKRGLKVNLPVLNVGEPAFTTDTKEFFIGDGLSNIEFAKQSNLETTNTHLKEIVKKQDKFTENSNGKLLYNGVKVGATKASELELEAIAGMSAKNVQAGIAEAFQYASNGKTTIAGVVGGVTANNTYAEIMNRIQIDKNTMASNLNNKGVSANGVEALASLANKIGNIPIGRKIVIGNTPTFMASVYNISGFDFIPRFCFMWGSRIDGRLVMNNSIFDGGRFHSITSVVDGGCYSYDINDKYNLGYGYINMPIYYGKYSTSMSYTWCVIGD</sequence>
<dbReference type="AlphaFoldDB" id="A0A1I1KZ07"/>
<evidence type="ECO:0000313" key="3">
    <source>
        <dbReference type="Proteomes" id="UP000199263"/>
    </source>
</evidence>
<name>A0A1I1KZ07_9CLOT</name>
<evidence type="ECO:0000259" key="1">
    <source>
        <dbReference type="Pfam" id="PF18454"/>
    </source>
</evidence>
<reference evidence="2 3" key="1">
    <citation type="submission" date="2016-10" db="EMBL/GenBank/DDBJ databases">
        <authorList>
            <person name="de Groot N.N."/>
        </authorList>
    </citation>
    <scope>NUCLEOTIDE SEQUENCE [LARGE SCALE GENOMIC DNA]</scope>
    <source>
        <strain evidence="2 3">DSM 12992</strain>
    </source>
</reference>
<accession>A0A1I1KZ07</accession>
<dbReference type="STRING" id="119641.SAMN05421842_106143"/>
<proteinExistence type="predicted"/>
<gene>
    <name evidence="2" type="ORF">SAMN05421842_106143</name>
</gene>
<evidence type="ECO:0000313" key="2">
    <source>
        <dbReference type="EMBL" id="SFC63938.1"/>
    </source>
</evidence>
<protein>
    <recommendedName>
        <fullName evidence="1">Major tropism determinant N-terminal domain-containing protein</fullName>
    </recommendedName>
</protein>
<feature type="domain" description="Major tropism determinant N-terminal" evidence="1">
    <location>
        <begin position="5"/>
        <end position="37"/>
    </location>
</feature>
<dbReference type="Pfam" id="PF18454">
    <property type="entry name" value="Mtd_N"/>
    <property type="match status" value="1"/>
</dbReference>
<dbReference type="EMBL" id="FOMG01000006">
    <property type="protein sequence ID" value="SFC63938.1"/>
    <property type="molecule type" value="Genomic_DNA"/>
</dbReference>
<dbReference type="RefSeq" id="WP_242943295.1">
    <property type="nucleotide sequence ID" value="NZ_FOMG01000006.1"/>
</dbReference>
<dbReference type="InterPro" id="IPR041352">
    <property type="entry name" value="Mtd_N"/>
</dbReference>
<organism evidence="2 3">
    <name type="scientific">Clostridium uliginosum</name>
    <dbReference type="NCBI Taxonomy" id="119641"/>
    <lineage>
        <taxon>Bacteria</taxon>
        <taxon>Bacillati</taxon>
        <taxon>Bacillota</taxon>
        <taxon>Clostridia</taxon>
        <taxon>Eubacteriales</taxon>
        <taxon>Clostridiaceae</taxon>
        <taxon>Clostridium</taxon>
    </lineage>
</organism>
<dbReference type="Proteomes" id="UP000199263">
    <property type="component" value="Unassembled WGS sequence"/>
</dbReference>
<keyword evidence="3" id="KW-1185">Reference proteome</keyword>